<dbReference type="eggNOG" id="COG1368">
    <property type="taxonomic scope" value="Bacteria"/>
</dbReference>
<evidence type="ECO:0000256" key="1">
    <source>
        <dbReference type="ARBA" id="ARBA00004651"/>
    </source>
</evidence>
<dbReference type="STRING" id="1034943.BN59_01406"/>
<keyword evidence="2" id="KW-1003">Cell membrane</keyword>
<dbReference type="InterPro" id="IPR017850">
    <property type="entry name" value="Alkaline_phosphatase_core_sf"/>
</dbReference>
<keyword evidence="5 6" id="KW-0472">Membrane</keyword>
<name>A0A078KZB8_9GAMM</name>
<evidence type="ECO:0000256" key="3">
    <source>
        <dbReference type="ARBA" id="ARBA00022692"/>
    </source>
</evidence>
<evidence type="ECO:0000256" key="4">
    <source>
        <dbReference type="ARBA" id="ARBA00022989"/>
    </source>
</evidence>
<feature type="domain" description="Sulfatase N-terminal" evidence="7">
    <location>
        <begin position="215"/>
        <end position="477"/>
    </location>
</feature>
<dbReference type="GO" id="GO:0016740">
    <property type="term" value="F:transferase activity"/>
    <property type="evidence" value="ECO:0007669"/>
    <property type="project" value="UniProtKB-KW"/>
</dbReference>
<dbReference type="SUPFAM" id="SSF53649">
    <property type="entry name" value="Alkaline phosphatase-like"/>
    <property type="match status" value="1"/>
</dbReference>
<keyword evidence="8" id="KW-0808">Transferase</keyword>
<feature type="transmembrane region" description="Helical" evidence="6">
    <location>
        <begin position="58"/>
        <end position="75"/>
    </location>
</feature>
<dbReference type="PANTHER" id="PTHR47371">
    <property type="entry name" value="LIPOTEICHOIC ACID SYNTHASE"/>
    <property type="match status" value="1"/>
</dbReference>
<dbReference type="EMBL" id="CCSB01000001">
    <property type="protein sequence ID" value="CDZ77124.1"/>
    <property type="molecule type" value="Genomic_DNA"/>
</dbReference>
<dbReference type="InterPro" id="IPR050448">
    <property type="entry name" value="OpgB/LTA_synthase_biosynth"/>
</dbReference>
<organism evidence="8 9">
    <name type="scientific">Legionella massiliensis</name>
    <dbReference type="NCBI Taxonomy" id="1034943"/>
    <lineage>
        <taxon>Bacteria</taxon>
        <taxon>Pseudomonadati</taxon>
        <taxon>Pseudomonadota</taxon>
        <taxon>Gammaproteobacteria</taxon>
        <taxon>Legionellales</taxon>
        <taxon>Legionellaceae</taxon>
        <taxon>Legionella</taxon>
    </lineage>
</organism>
<dbReference type="AlphaFoldDB" id="A0A078KZB8"/>
<gene>
    <name evidence="8" type="ORF">BN59_01406</name>
</gene>
<proteinExistence type="predicted"/>
<dbReference type="PANTHER" id="PTHR47371:SF3">
    <property type="entry name" value="PHOSPHOGLYCEROL TRANSFERASE I"/>
    <property type="match status" value="1"/>
</dbReference>
<keyword evidence="3 6" id="KW-0812">Transmembrane</keyword>
<dbReference type="OrthoDB" id="5363296at2"/>
<dbReference type="RefSeq" id="WP_043873525.1">
    <property type="nucleotide sequence ID" value="NZ_CCVW01000001.1"/>
</dbReference>
<evidence type="ECO:0000256" key="2">
    <source>
        <dbReference type="ARBA" id="ARBA00022475"/>
    </source>
</evidence>
<evidence type="ECO:0000313" key="9">
    <source>
        <dbReference type="Proteomes" id="UP000044071"/>
    </source>
</evidence>
<evidence type="ECO:0000313" key="8">
    <source>
        <dbReference type="EMBL" id="CDZ77124.1"/>
    </source>
</evidence>
<dbReference type="Pfam" id="PF00884">
    <property type="entry name" value="Sulfatase"/>
    <property type="match status" value="1"/>
</dbReference>
<evidence type="ECO:0000256" key="5">
    <source>
        <dbReference type="ARBA" id="ARBA00023136"/>
    </source>
</evidence>
<dbReference type="InterPro" id="IPR000917">
    <property type="entry name" value="Sulfatase_N"/>
</dbReference>
<dbReference type="GO" id="GO:0005886">
    <property type="term" value="C:plasma membrane"/>
    <property type="evidence" value="ECO:0007669"/>
    <property type="project" value="UniProtKB-SubCell"/>
</dbReference>
<feature type="transmembrane region" description="Helical" evidence="6">
    <location>
        <begin position="139"/>
        <end position="160"/>
    </location>
</feature>
<keyword evidence="9" id="KW-1185">Reference proteome</keyword>
<dbReference type="Proteomes" id="UP000044071">
    <property type="component" value="Unassembled WGS sequence"/>
</dbReference>
<protein>
    <submittedName>
        <fullName evidence="8">Phosphoglycerol transferase, alkaline phosphatase superfamily</fullName>
    </submittedName>
</protein>
<evidence type="ECO:0000256" key="6">
    <source>
        <dbReference type="SAM" id="Phobius"/>
    </source>
</evidence>
<feature type="transmembrane region" description="Helical" evidence="6">
    <location>
        <begin position="34"/>
        <end position="52"/>
    </location>
</feature>
<dbReference type="CDD" id="cd16015">
    <property type="entry name" value="LTA_synthase"/>
    <property type="match status" value="1"/>
</dbReference>
<feature type="transmembrane region" description="Helical" evidence="6">
    <location>
        <begin position="105"/>
        <end position="127"/>
    </location>
</feature>
<dbReference type="Gene3D" id="3.40.720.10">
    <property type="entry name" value="Alkaline Phosphatase, subunit A"/>
    <property type="match status" value="1"/>
</dbReference>
<keyword evidence="4 6" id="KW-1133">Transmembrane helix</keyword>
<reference evidence="8 9" key="1">
    <citation type="submission" date="2014-06" db="EMBL/GenBank/DDBJ databases">
        <authorList>
            <person name="Urmite Genomes Urmite Genomes"/>
        </authorList>
    </citation>
    <scope>NUCLEOTIDE SEQUENCE [LARGE SCALE GENOMIC DNA]</scope>
</reference>
<sequence>MLSYLICIISSFLLTFFLERFLKPKTRWVWQRSLAAFLVHTGVYLFAFILIMLLFHRVYFSSILAALIFLLLVLVSNAKYRSMREVLVFQDLGYFTAVMKHPRLYLPYLGLGRFLLLLGLFFSIVYFDLLMEFSLLELVNVQIFYSVLGASLLMVVLLLMSSYRYLQLPTFNPTTDLLEQGLLSSFFSYRMAERGENSFINVAAKIPAKPSHSCPNLLVVQSESFFDARCLYPGISPEVLAAFDKIKAASLQYGRVEVPAWGANTVRTEFSFLSGLDLNKLGVHKFNPYRKITNQALVTLVSELRQLGYRTVCVHPYSQKFYSRHKVYPLMGFDEFIDISQFKKDDYIGPYIGDLAVAEKVCHLLDKYTDKPLFIFIITMENHGPLHLEQINPGDEKQFYLQSPPKGCDDLTLYLRHLSNADKMIQVLWNKLDSLSKKTLFCWYGDHVPIMSEAYSILSAPEGATDYFLWSNQKDLDKKALNQDLAIYELSSLIKWHLFQER</sequence>
<comment type="subcellular location">
    <subcellularLocation>
        <location evidence="1">Cell membrane</location>
        <topology evidence="1">Multi-pass membrane protein</topology>
    </subcellularLocation>
</comment>
<feature type="transmembrane region" description="Helical" evidence="6">
    <location>
        <begin position="6"/>
        <end position="22"/>
    </location>
</feature>
<evidence type="ECO:0000259" key="7">
    <source>
        <dbReference type="Pfam" id="PF00884"/>
    </source>
</evidence>
<accession>A0A078KZB8</accession>